<protein>
    <submittedName>
        <fullName evidence="3">CoA-binding domain-containing protein</fullName>
    </submittedName>
</protein>
<gene>
    <name evidence="3" type="ordered locus">Dde_0468</name>
</gene>
<dbReference type="Pfam" id="PF13607">
    <property type="entry name" value="Succ_CoA_lig"/>
    <property type="match status" value="1"/>
</dbReference>
<proteinExistence type="predicted"/>
<dbReference type="Gene3D" id="3.30.1490.20">
    <property type="entry name" value="ATP-grasp fold, A domain"/>
    <property type="match status" value="1"/>
</dbReference>
<dbReference type="InterPro" id="IPR032875">
    <property type="entry name" value="Succ_CoA_lig_flav_dom"/>
</dbReference>
<organism evidence="3 4">
    <name type="scientific">Oleidesulfovibrio alaskensis (strain ATCC BAA-1058 / DSM 17464 / G20)</name>
    <name type="common">Desulfovibrio alaskensis</name>
    <dbReference type="NCBI Taxonomy" id="207559"/>
    <lineage>
        <taxon>Bacteria</taxon>
        <taxon>Pseudomonadati</taxon>
        <taxon>Thermodesulfobacteriota</taxon>
        <taxon>Desulfovibrionia</taxon>
        <taxon>Desulfovibrionales</taxon>
        <taxon>Desulfovibrionaceae</taxon>
        <taxon>Oleidesulfovibrio</taxon>
    </lineage>
</organism>
<dbReference type="EMBL" id="CP000112">
    <property type="protein sequence ID" value="ABB37269.1"/>
    <property type="molecule type" value="Genomic_DNA"/>
</dbReference>
<dbReference type="SUPFAM" id="SSF51735">
    <property type="entry name" value="NAD(P)-binding Rossmann-fold domains"/>
    <property type="match status" value="1"/>
</dbReference>
<feature type="domain" description="CoA-binding" evidence="1">
    <location>
        <begin position="312"/>
        <end position="458"/>
    </location>
</feature>
<evidence type="ECO:0000259" key="1">
    <source>
        <dbReference type="Pfam" id="PF13380"/>
    </source>
</evidence>
<accession>Q315X7</accession>
<evidence type="ECO:0000313" key="4">
    <source>
        <dbReference type="Proteomes" id="UP000002710"/>
    </source>
</evidence>
<dbReference type="SUPFAM" id="SSF52210">
    <property type="entry name" value="Succinyl-CoA synthetase domains"/>
    <property type="match status" value="2"/>
</dbReference>
<dbReference type="HOGENOM" id="CLU_007415_2_1_7"/>
<reference evidence="3 4" key="1">
    <citation type="journal article" date="2011" name="J. Bacteriol.">
        <title>Complete genome sequence and updated annotation of Desulfovibrio alaskensis G20.</title>
        <authorList>
            <person name="Hauser L.J."/>
            <person name="Land M.L."/>
            <person name="Brown S.D."/>
            <person name="Larimer F."/>
            <person name="Keller K.L."/>
            <person name="Rapp-Giles B.J."/>
            <person name="Price M.N."/>
            <person name="Lin M."/>
            <person name="Bruce D.C."/>
            <person name="Detter J.C."/>
            <person name="Tapia R."/>
            <person name="Han C.S."/>
            <person name="Goodwin L.A."/>
            <person name="Cheng J.F."/>
            <person name="Pitluck S."/>
            <person name="Copeland A."/>
            <person name="Lucas S."/>
            <person name="Nolan M."/>
            <person name="Lapidus A.L."/>
            <person name="Palumbo A.V."/>
            <person name="Wall J.D."/>
        </authorList>
    </citation>
    <scope>NUCLEOTIDE SEQUENCE [LARGE SCALE GENOMIC DNA]</scope>
    <source>
        <strain evidence="4">ATCC BAA 1058 / DSM 17464 / G20</strain>
    </source>
</reference>
<dbReference type="InterPro" id="IPR016102">
    <property type="entry name" value="Succinyl-CoA_synth-like"/>
</dbReference>
<dbReference type="Proteomes" id="UP000002710">
    <property type="component" value="Chromosome"/>
</dbReference>
<evidence type="ECO:0000313" key="3">
    <source>
        <dbReference type="EMBL" id="ABB37269.1"/>
    </source>
</evidence>
<dbReference type="KEGG" id="dde:Dde_0468"/>
<feature type="domain" description="Succinyl-CoA synthetase-like flavodoxin" evidence="2">
    <location>
        <begin position="484"/>
        <end position="616"/>
    </location>
</feature>
<dbReference type="InterPro" id="IPR013815">
    <property type="entry name" value="ATP_grasp_subdomain_1"/>
</dbReference>
<dbReference type="Pfam" id="PF13549">
    <property type="entry name" value="ATP-grasp_5"/>
    <property type="match status" value="2"/>
</dbReference>
<dbReference type="Gene3D" id="3.40.50.261">
    <property type="entry name" value="Succinyl-CoA synthetase domains"/>
    <property type="match status" value="2"/>
</dbReference>
<dbReference type="PANTHER" id="PTHR42793">
    <property type="entry name" value="COA BINDING DOMAIN CONTAINING PROTEIN"/>
    <property type="match status" value="1"/>
</dbReference>
<dbReference type="eggNOG" id="COG1042">
    <property type="taxonomic scope" value="Bacteria"/>
</dbReference>
<dbReference type="Gene3D" id="3.30.470.20">
    <property type="entry name" value="ATP-grasp fold, B domain"/>
    <property type="match status" value="1"/>
</dbReference>
<dbReference type="PANTHER" id="PTHR42793:SF1">
    <property type="entry name" value="PEPTIDYL-LYSINE N-ACETYLTRANSFERASE PATZ"/>
    <property type="match status" value="1"/>
</dbReference>
<dbReference type="AlphaFoldDB" id="Q315X7"/>
<dbReference type="Gene3D" id="3.40.50.720">
    <property type="entry name" value="NAD(P)-binding Rossmann-like Domain"/>
    <property type="match status" value="1"/>
</dbReference>
<dbReference type="Pfam" id="PF13380">
    <property type="entry name" value="CoA_binding_2"/>
    <property type="match status" value="1"/>
</dbReference>
<dbReference type="STRING" id="207559.Dde_0468"/>
<dbReference type="InterPro" id="IPR003781">
    <property type="entry name" value="CoA-bd"/>
</dbReference>
<sequence length="820" mass="88647">MSMTIPIDYSRITDLFRTAREEGRDFLYEYEVYTLLASSGAETPPRANLIPRGARPSDEELMAIPGDRAVLKIVSPAIVHKTEVGGVRIVEKTPDRIRSAMRRMLYEVPENFAACIERDPDHAPLPYRGLRGETLQAAISRDLKGVLQVQFMPPDSGAFGNELIVGLRRTREFGTVISAGLGGTDTELYAERFRKGQAVVAASTQLTDEDAFFELFRKTISYRKLAGLTRGQQRIVTDEQLVECFGSFIRMARYFSDANPQAPFVIDELEINPFAFSDYLMVPLDGLCRFSEPAQPANVRPVAKIDRLLHPRSIGIAGVSASRRNFGRIILENVLNEGFGAENVTVFRPGAAPGDTQEGVRVLPELAALGLDAAGGKVAPQNALDLFVVAVGAQQVPDMVDEIIRLGAAHSVMLIPGGMGETENSRERAARVIARINDEHGRGDGGPVFLGANCMGVVSRPGRYDTWFIPEQKLPKDRSGTCHRAALVSQSGAFMLHRSSQCPELKPAYMISMGNQTDLTLGDMVTYFKDSDAVDVIAVYAEGFNDLDGLAFCRAVREAVIAGKEVVFYKAGRTPEGRSATSGHTASLAGDYMVCESCVRQAGAIVARTFTEFQELFLLAEKLYGKKVRGTRLAAVSGAGFEAVGMADSIQSDDYRMELASFSASTVAAISELLRGKKLDALVTVTNPLDINPAADDEVHAEVARLLAADPAVDAVVIGLDPLSPSVHTLDSPDVPDFSIHEEGAVTRRIIQVAACSDKPVVGVVDGGRLFDPMRAQVLAGGVPVFSVCDRAVSSLAVYIEGRLRADILRACVHDNSCNG</sequence>
<dbReference type="GO" id="GO:0005524">
    <property type="term" value="F:ATP binding"/>
    <property type="evidence" value="ECO:0007669"/>
    <property type="project" value="InterPro"/>
</dbReference>
<name>Q315X7_OLEA2</name>
<dbReference type="InterPro" id="IPR036291">
    <property type="entry name" value="NAD(P)-bd_dom_sf"/>
</dbReference>
<keyword evidence="4" id="KW-1185">Reference proteome</keyword>
<evidence type="ECO:0000259" key="2">
    <source>
        <dbReference type="Pfam" id="PF13607"/>
    </source>
</evidence>